<dbReference type="InterPro" id="IPR011004">
    <property type="entry name" value="Trimer_LpxA-like_sf"/>
</dbReference>
<protein>
    <recommendedName>
        <fullName evidence="2">serine O-acetyltransferase</fullName>
        <ecNumber evidence="2">2.3.1.30</ecNumber>
    </recommendedName>
</protein>
<dbReference type="CDD" id="cd03354">
    <property type="entry name" value="LbH_SAT"/>
    <property type="match status" value="1"/>
</dbReference>
<gene>
    <name evidence="9" type="primary">cysE</name>
    <name evidence="9" type="ORF">ACFOW6_06745</name>
</gene>
<evidence type="ECO:0000313" key="9">
    <source>
        <dbReference type="EMBL" id="MFC4351241.1"/>
    </source>
</evidence>
<keyword evidence="4 9" id="KW-0808">Transferase</keyword>
<dbReference type="PROSITE" id="PS00101">
    <property type="entry name" value="HEXAPEP_TRANSFERASES"/>
    <property type="match status" value="1"/>
</dbReference>
<evidence type="ECO:0000256" key="5">
    <source>
        <dbReference type="ARBA" id="ARBA00022737"/>
    </source>
</evidence>
<dbReference type="NCBIfam" id="NF041874">
    <property type="entry name" value="EPS_EpsC"/>
    <property type="match status" value="1"/>
</dbReference>
<dbReference type="EMBL" id="JBHSCW010000003">
    <property type="protein sequence ID" value="MFC4351241.1"/>
    <property type="molecule type" value="Genomic_DNA"/>
</dbReference>
<keyword evidence="5" id="KW-0677">Repeat</keyword>
<dbReference type="InterPro" id="IPR018357">
    <property type="entry name" value="Hexapep_transf_CS"/>
</dbReference>
<keyword evidence="10" id="KW-1185">Reference proteome</keyword>
<dbReference type="RefSeq" id="WP_382421577.1">
    <property type="nucleotide sequence ID" value="NZ_JBHSCW010000003.1"/>
</dbReference>
<dbReference type="InterPro" id="IPR001451">
    <property type="entry name" value="Hexapep"/>
</dbReference>
<keyword evidence="6 9" id="KW-0012">Acyltransferase</keyword>
<evidence type="ECO:0000313" key="10">
    <source>
        <dbReference type="Proteomes" id="UP001595799"/>
    </source>
</evidence>
<accession>A0ABV8UKU3</accession>
<evidence type="ECO:0000256" key="2">
    <source>
        <dbReference type="ARBA" id="ARBA00013266"/>
    </source>
</evidence>
<comment type="similarity">
    <text evidence="1">Belongs to the transferase hexapeptide repeat family.</text>
</comment>
<keyword evidence="3" id="KW-0028">Amino-acid biosynthesis</keyword>
<comment type="catalytic activity">
    <reaction evidence="7">
        <text>L-serine + acetyl-CoA = O-acetyl-L-serine + CoA</text>
        <dbReference type="Rhea" id="RHEA:24560"/>
        <dbReference type="ChEBI" id="CHEBI:33384"/>
        <dbReference type="ChEBI" id="CHEBI:57287"/>
        <dbReference type="ChEBI" id="CHEBI:57288"/>
        <dbReference type="ChEBI" id="CHEBI:58340"/>
        <dbReference type="EC" id="2.3.1.30"/>
    </reaction>
</comment>
<dbReference type="Pfam" id="PF00132">
    <property type="entry name" value="Hexapep"/>
    <property type="match status" value="1"/>
</dbReference>
<evidence type="ECO:0000256" key="6">
    <source>
        <dbReference type="ARBA" id="ARBA00023315"/>
    </source>
</evidence>
<dbReference type="Gene3D" id="1.10.3130.10">
    <property type="entry name" value="serine acetyltransferase, domain 1"/>
    <property type="match status" value="1"/>
</dbReference>
<dbReference type="Gene3D" id="2.160.10.10">
    <property type="entry name" value="Hexapeptide repeat proteins"/>
    <property type="match status" value="1"/>
</dbReference>
<dbReference type="SUPFAM" id="SSF51161">
    <property type="entry name" value="Trimeric LpxA-like enzymes"/>
    <property type="match status" value="1"/>
</dbReference>
<dbReference type="EC" id="2.3.1.30" evidence="2"/>
<evidence type="ECO:0000256" key="4">
    <source>
        <dbReference type="ARBA" id="ARBA00022679"/>
    </source>
</evidence>
<dbReference type="GO" id="GO:0009001">
    <property type="term" value="F:serine O-acetyltransferase activity"/>
    <property type="evidence" value="ECO:0007669"/>
    <property type="project" value="UniProtKB-EC"/>
</dbReference>
<dbReference type="InterPro" id="IPR042122">
    <property type="entry name" value="Ser_AcTrfase_N_sf"/>
</dbReference>
<organism evidence="9 10">
    <name type="scientific">Fodinicurvata halophila</name>
    <dbReference type="NCBI Taxonomy" id="1419723"/>
    <lineage>
        <taxon>Bacteria</taxon>
        <taxon>Pseudomonadati</taxon>
        <taxon>Pseudomonadota</taxon>
        <taxon>Alphaproteobacteria</taxon>
        <taxon>Rhodospirillales</taxon>
        <taxon>Rhodovibrionaceae</taxon>
        <taxon>Fodinicurvata</taxon>
    </lineage>
</organism>
<dbReference type="InterPro" id="IPR053376">
    <property type="entry name" value="Serine_acetyltransferase"/>
</dbReference>
<sequence>MFKTLRAEIDATMARDPAARSVFEVALCYPGFQAVLVYRLAHWLWNRKLKLVARWLSQWGRFLTGIEIHPGARIGCRFFIDHGMGVVIGETAEIGDDVTLYHGVTLGGVAPSVDSESQRNQKRHPTLENGVIVGSGAQILGPIIVGRDARVGANAVVTKAVPAKTTVVGIPAKSIQSADARSSDDFMAYGTPTGEIPDPIARALEGLLDEVQNLRARVGELENSEGETAQPGLSDGGETTGRAAETGEETGSYSGKC</sequence>
<name>A0ABV8UKU3_9PROT</name>
<dbReference type="PANTHER" id="PTHR42811">
    <property type="entry name" value="SERINE ACETYLTRANSFERASE"/>
    <property type="match status" value="1"/>
</dbReference>
<evidence type="ECO:0000256" key="8">
    <source>
        <dbReference type="SAM" id="MobiDB-lite"/>
    </source>
</evidence>
<comment type="caution">
    <text evidence="9">The sequence shown here is derived from an EMBL/GenBank/DDBJ whole genome shotgun (WGS) entry which is preliminary data.</text>
</comment>
<dbReference type="InterPro" id="IPR005881">
    <property type="entry name" value="Ser_O-AcTrfase"/>
</dbReference>
<evidence type="ECO:0000256" key="7">
    <source>
        <dbReference type="ARBA" id="ARBA00049486"/>
    </source>
</evidence>
<dbReference type="NCBIfam" id="TIGR01172">
    <property type="entry name" value="cysE"/>
    <property type="match status" value="1"/>
</dbReference>
<evidence type="ECO:0000256" key="1">
    <source>
        <dbReference type="ARBA" id="ARBA00007274"/>
    </source>
</evidence>
<evidence type="ECO:0000256" key="3">
    <source>
        <dbReference type="ARBA" id="ARBA00022605"/>
    </source>
</evidence>
<feature type="region of interest" description="Disordered" evidence="8">
    <location>
        <begin position="220"/>
        <end position="257"/>
    </location>
</feature>
<proteinExistence type="inferred from homology"/>
<dbReference type="Proteomes" id="UP001595799">
    <property type="component" value="Unassembled WGS sequence"/>
</dbReference>
<dbReference type="InterPro" id="IPR045304">
    <property type="entry name" value="LbH_SAT"/>
</dbReference>
<reference evidence="10" key="1">
    <citation type="journal article" date="2019" name="Int. J. Syst. Evol. Microbiol.">
        <title>The Global Catalogue of Microorganisms (GCM) 10K type strain sequencing project: providing services to taxonomists for standard genome sequencing and annotation.</title>
        <authorList>
            <consortium name="The Broad Institute Genomics Platform"/>
            <consortium name="The Broad Institute Genome Sequencing Center for Infectious Disease"/>
            <person name="Wu L."/>
            <person name="Ma J."/>
        </authorList>
    </citation>
    <scope>NUCLEOTIDE SEQUENCE [LARGE SCALE GENOMIC DNA]</scope>
    <source>
        <strain evidence="10">CECT 8472</strain>
    </source>
</reference>